<sequence>MKINLPSLLITCEVRGDTRRYRSLHLLEQLNFLGITCRFLHLADLSQVDPAVFRWDMIVFQRAAYGQRIRKLMDYYMRRGTVIFSDFDDLIFDIGMFQHINSPDFVDPIRSYLYKKTMQNIHITLQRSEGSLASTEFLAARIRKEGKPAWVHRNAFSLEMLRAAENARLEKKRHHKRNTLVIGYASGTPTHNRDFEMIKPALLEVMRKHPQVELHLVGPLDVGEGWGTLSERIRHFPLVPWRDLPFLLAGFDLNLAPLVMDNPFAQSKSEIKWMEAAMVETPTIASPTDAFRFSIRHQENGWLAETGEDWKNGLDALIQDHSLRENLARQAYDDVHRHYHPAKRAEDLAKTLNEIFMALRGRPFFPGDIPTREEMMDRIEERGSGHEWVPAKYERDPSYFKLGFYALRNRGVKSLLMSAWVWFRRMIAPIFPFRKL</sequence>
<dbReference type="Pfam" id="PF13524">
    <property type="entry name" value="Glyco_trans_1_2"/>
    <property type="match status" value="1"/>
</dbReference>
<dbReference type="AlphaFoldDB" id="A0A7C4KGA5"/>
<dbReference type="InterPro" id="IPR055259">
    <property type="entry name" value="YkvP/CgeB_Glyco_trans-like"/>
</dbReference>
<dbReference type="CDD" id="cd03801">
    <property type="entry name" value="GT4_PimA-like"/>
    <property type="match status" value="1"/>
</dbReference>
<reference evidence="2" key="1">
    <citation type="journal article" date="2020" name="mSystems">
        <title>Genome- and Community-Level Interaction Insights into Carbon Utilization and Element Cycling Functions of Hydrothermarchaeota in Hydrothermal Sediment.</title>
        <authorList>
            <person name="Zhou Z."/>
            <person name="Liu Y."/>
            <person name="Xu W."/>
            <person name="Pan J."/>
            <person name="Luo Z.H."/>
            <person name="Li M."/>
        </authorList>
    </citation>
    <scope>NUCLEOTIDE SEQUENCE [LARGE SCALE GENOMIC DNA]</scope>
    <source>
        <strain evidence="2">SpSt-573</strain>
    </source>
</reference>
<feature type="domain" description="Spore protein YkvP/CgeB glycosyl transferase-like" evidence="1">
    <location>
        <begin position="201"/>
        <end position="348"/>
    </location>
</feature>
<dbReference type="Gene3D" id="3.40.50.2000">
    <property type="entry name" value="Glycogen Phosphorylase B"/>
    <property type="match status" value="1"/>
</dbReference>
<comment type="caution">
    <text evidence="2">The sequence shown here is derived from an EMBL/GenBank/DDBJ whole genome shotgun (WGS) entry which is preliminary data.</text>
</comment>
<accession>A0A7C4KGA5</accession>
<name>A0A7C4KGA5_9CHLR</name>
<proteinExistence type="predicted"/>
<evidence type="ECO:0000313" key="2">
    <source>
        <dbReference type="EMBL" id="HGS20738.1"/>
    </source>
</evidence>
<evidence type="ECO:0000259" key="1">
    <source>
        <dbReference type="Pfam" id="PF13524"/>
    </source>
</evidence>
<gene>
    <name evidence="2" type="ORF">ENT37_02585</name>
</gene>
<organism evidence="2">
    <name type="scientific">Anaerolinea thermolimosa</name>
    <dbReference type="NCBI Taxonomy" id="229919"/>
    <lineage>
        <taxon>Bacteria</taxon>
        <taxon>Bacillati</taxon>
        <taxon>Chloroflexota</taxon>
        <taxon>Anaerolineae</taxon>
        <taxon>Anaerolineales</taxon>
        <taxon>Anaerolineaceae</taxon>
        <taxon>Anaerolinea</taxon>
    </lineage>
</organism>
<keyword evidence="2" id="KW-0808">Transferase</keyword>
<dbReference type="EMBL" id="DSYK01000133">
    <property type="protein sequence ID" value="HGS20738.1"/>
    <property type="molecule type" value="Genomic_DNA"/>
</dbReference>
<dbReference type="GO" id="GO:0016740">
    <property type="term" value="F:transferase activity"/>
    <property type="evidence" value="ECO:0007669"/>
    <property type="project" value="UniProtKB-KW"/>
</dbReference>
<protein>
    <submittedName>
        <fullName evidence="2">Glycosyltransferase</fullName>
    </submittedName>
</protein>
<dbReference type="SUPFAM" id="SSF53756">
    <property type="entry name" value="UDP-Glycosyltransferase/glycogen phosphorylase"/>
    <property type="match status" value="1"/>
</dbReference>